<protein>
    <submittedName>
        <fullName evidence="1">Uncharacterized protein</fullName>
    </submittedName>
</protein>
<sequence length="92" mass="9829">MRTHPSFGCSSHPSNHQPIFLQPSSPLNWLLQATQQPSTPFFSHQALPLAVGASQQLLALAAASIPAFINPFFNHHTSFLVVASTPAITSAP</sequence>
<accession>A0A314ZUZ5</accession>
<evidence type="ECO:0000313" key="2">
    <source>
        <dbReference type="Proteomes" id="UP000250321"/>
    </source>
</evidence>
<keyword evidence="2" id="KW-1185">Reference proteome</keyword>
<name>A0A314ZUZ5_PRUYE</name>
<gene>
    <name evidence="1" type="ORF">Pyn_10462</name>
</gene>
<evidence type="ECO:0000313" key="1">
    <source>
        <dbReference type="EMBL" id="PQQ20791.1"/>
    </source>
</evidence>
<dbReference type="AlphaFoldDB" id="A0A314ZUZ5"/>
<reference evidence="1 2" key="1">
    <citation type="submission" date="2018-02" db="EMBL/GenBank/DDBJ databases">
        <title>Draft genome of wild Prunus yedoensis var. nudiflora.</title>
        <authorList>
            <person name="Baek S."/>
            <person name="Kim J.-H."/>
            <person name="Choi K."/>
            <person name="Kim G.-B."/>
            <person name="Cho A."/>
            <person name="Jang H."/>
            <person name="Shin C.-H."/>
            <person name="Yu H.-J."/>
            <person name="Mun J.-H."/>
        </authorList>
    </citation>
    <scope>NUCLEOTIDE SEQUENCE [LARGE SCALE GENOMIC DNA]</scope>
    <source>
        <strain evidence="2">cv. Jeju island</strain>
        <tissue evidence="1">Leaf</tissue>
    </source>
</reference>
<dbReference type="Proteomes" id="UP000250321">
    <property type="component" value="Unassembled WGS sequence"/>
</dbReference>
<comment type="caution">
    <text evidence="1">The sequence shown here is derived from an EMBL/GenBank/DDBJ whole genome shotgun (WGS) entry which is preliminary data.</text>
</comment>
<proteinExistence type="predicted"/>
<organism evidence="1 2">
    <name type="scientific">Prunus yedoensis var. nudiflora</name>
    <dbReference type="NCBI Taxonomy" id="2094558"/>
    <lineage>
        <taxon>Eukaryota</taxon>
        <taxon>Viridiplantae</taxon>
        <taxon>Streptophyta</taxon>
        <taxon>Embryophyta</taxon>
        <taxon>Tracheophyta</taxon>
        <taxon>Spermatophyta</taxon>
        <taxon>Magnoliopsida</taxon>
        <taxon>eudicotyledons</taxon>
        <taxon>Gunneridae</taxon>
        <taxon>Pentapetalae</taxon>
        <taxon>rosids</taxon>
        <taxon>fabids</taxon>
        <taxon>Rosales</taxon>
        <taxon>Rosaceae</taxon>
        <taxon>Amygdaloideae</taxon>
        <taxon>Amygdaleae</taxon>
        <taxon>Prunus</taxon>
    </lineage>
</organism>
<dbReference type="EMBL" id="PJQY01000026">
    <property type="protein sequence ID" value="PQQ20791.1"/>
    <property type="molecule type" value="Genomic_DNA"/>
</dbReference>